<dbReference type="Pfam" id="PF06945">
    <property type="entry name" value="DUF1289"/>
    <property type="match status" value="1"/>
</dbReference>
<reference evidence="1" key="1">
    <citation type="submission" date="2018-06" db="EMBL/GenBank/DDBJ databases">
        <authorList>
            <person name="Zhirakovskaya E."/>
        </authorList>
    </citation>
    <scope>NUCLEOTIDE SEQUENCE</scope>
</reference>
<proteinExistence type="predicted"/>
<name>A0A3B0WCJ1_9ZZZZ</name>
<protein>
    <recommendedName>
        <fullName evidence="2">DUF1289 domain-containing protein</fullName>
    </recommendedName>
</protein>
<evidence type="ECO:0008006" key="2">
    <source>
        <dbReference type="Google" id="ProtNLM"/>
    </source>
</evidence>
<dbReference type="AlphaFoldDB" id="A0A3B0WCJ1"/>
<sequence>MKMPIESPCVRNCCLDKQDICLGCSRTIEEIIRWGDANDKEKEKILIDSKERIVKRESHPK</sequence>
<dbReference type="PANTHER" id="PTHR35175:SF2">
    <property type="entry name" value="DUF1289 DOMAIN-CONTAINING PROTEIN"/>
    <property type="match status" value="1"/>
</dbReference>
<dbReference type="EMBL" id="UOFE01000035">
    <property type="protein sequence ID" value="VAW53708.1"/>
    <property type="molecule type" value="Genomic_DNA"/>
</dbReference>
<gene>
    <name evidence="1" type="ORF">MNBD_GAMMA05-1211</name>
</gene>
<dbReference type="InterPro" id="IPR010710">
    <property type="entry name" value="DUF1289"/>
</dbReference>
<organism evidence="1">
    <name type="scientific">hydrothermal vent metagenome</name>
    <dbReference type="NCBI Taxonomy" id="652676"/>
    <lineage>
        <taxon>unclassified sequences</taxon>
        <taxon>metagenomes</taxon>
        <taxon>ecological metagenomes</taxon>
    </lineage>
</organism>
<evidence type="ECO:0000313" key="1">
    <source>
        <dbReference type="EMBL" id="VAW53708.1"/>
    </source>
</evidence>
<dbReference type="PANTHER" id="PTHR35175">
    <property type="entry name" value="DUF1289 DOMAIN-CONTAINING PROTEIN"/>
    <property type="match status" value="1"/>
</dbReference>
<accession>A0A3B0WCJ1</accession>